<evidence type="ECO:0000256" key="2">
    <source>
        <dbReference type="SAM" id="SignalP"/>
    </source>
</evidence>
<sequence length="159" mass="18288">MPAWPRVIRLLRLVSVSVSLRSHEDVWDVEPSSPSTRLLVTSREKQETEISNGGSRTGDTFGYDAIGNEFQDDRQLDEAKRPDLEIGNQGKKKLQFVPRTGDLRSTSLFALCSLLFALFSLPPPPRRLSFSTRRRECTFRRSTSRRYAHEDERKEGFEN</sequence>
<comment type="caution">
    <text evidence="3">The sequence shown here is derived from an EMBL/GenBank/DDBJ whole genome shotgun (WGS) entry which is preliminary data.</text>
</comment>
<name>A0A9P6DDS5_PLEER</name>
<feature type="signal peptide" evidence="2">
    <location>
        <begin position="1"/>
        <end position="19"/>
    </location>
</feature>
<keyword evidence="2" id="KW-0732">Signal</keyword>
<dbReference type="Proteomes" id="UP000807025">
    <property type="component" value="Unassembled WGS sequence"/>
</dbReference>
<evidence type="ECO:0000256" key="1">
    <source>
        <dbReference type="SAM" id="MobiDB-lite"/>
    </source>
</evidence>
<protein>
    <submittedName>
        <fullName evidence="3">Uncharacterized protein</fullName>
    </submittedName>
</protein>
<accession>A0A9P6DDS5</accession>
<feature type="chain" id="PRO_5040269347" evidence="2">
    <location>
        <begin position="20"/>
        <end position="159"/>
    </location>
</feature>
<reference evidence="3" key="1">
    <citation type="submission" date="2020-11" db="EMBL/GenBank/DDBJ databases">
        <authorList>
            <consortium name="DOE Joint Genome Institute"/>
            <person name="Ahrendt S."/>
            <person name="Riley R."/>
            <person name="Andreopoulos W."/>
            <person name="Labutti K."/>
            <person name="Pangilinan J."/>
            <person name="Ruiz-Duenas F.J."/>
            <person name="Barrasa J.M."/>
            <person name="Sanchez-Garcia M."/>
            <person name="Camarero S."/>
            <person name="Miyauchi S."/>
            <person name="Serrano A."/>
            <person name="Linde D."/>
            <person name="Babiker R."/>
            <person name="Drula E."/>
            <person name="Ayuso-Fernandez I."/>
            <person name="Pacheco R."/>
            <person name="Padilla G."/>
            <person name="Ferreira P."/>
            <person name="Barriuso J."/>
            <person name="Kellner H."/>
            <person name="Castanera R."/>
            <person name="Alfaro M."/>
            <person name="Ramirez L."/>
            <person name="Pisabarro A.G."/>
            <person name="Kuo A."/>
            <person name="Tritt A."/>
            <person name="Lipzen A."/>
            <person name="He G."/>
            <person name="Yan M."/>
            <person name="Ng V."/>
            <person name="Cullen D."/>
            <person name="Martin F."/>
            <person name="Rosso M.-N."/>
            <person name="Henrissat B."/>
            <person name="Hibbett D."/>
            <person name="Martinez A.T."/>
            <person name="Grigoriev I.V."/>
        </authorList>
    </citation>
    <scope>NUCLEOTIDE SEQUENCE</scope>
    <source>
        <strain evidence="3">ATCC 90797</strain>
    </source>
</reference>
<dbReference type="AlphaFoldDB" id="A0A9P6DDS5"/>
<feature type="compositionally biased region" description="Polar residues" evidence="1">
    <location>
        <begin position="49"/>
        <end position="58"/>
    </location>
</feature>
<proteinExistence type="predicted"/>
<dbReference type="EMBL" id="MU154614">
    <property type="protein sequence ID" value="KAF9491680.1"/>
    <property type="molecule type" value="Genomic_DNA"/>
</dbReference>
<keyword evidence="4" id="KW-1185">Reference proteome</keyword>
<evidence type="ECO:0000313" key="3">
    <source>
        <dbReference type="EMBL" id="KAF9491680.1"/>
    </source>
</evidence>
<gene>
    <name evidence="3" type="ORF">BDN71DRAFT_1510156</name>
</gene>
<feature type="region of interest" description="Disordered" evidence="1">
    <location>
        <begin position="43"/>
        <end position="64"/>
    </location>
</feature>
<evidence type="ECO:0000313" key="4">
    <source>
        <dbReference type="Proteomes" id="UP000807025"/>
    </source>
</evidence>
<organism evidence="3 4">
    <name type="scientific">Pleurotus eryngii</name>
    <name type="common">Boletus of the steppes</name>
    <dbReference type="NCBI Taxonomy" id="5323"/>
    <lineage>
        <taxon>Eukaryota</taxon>
        <taxon>Fungi</taxon>
        <taxon>Dikarya</taxon>
        <taxon>Basidiomycota</taxon>
        <taxon>Agaricomycotina</taxon>
        <taxon>Agaricomycetes</taxon>
        <taxon>Agaricomycetidae</taxon>
        <taxon>Agaricales</taxon>
        <taxon>Pleurotineae</taxon>
        <taxon>Pleurotaceae</taxon>
        <taxon>Pleurotus</taxon>
    </lineage>
</organism>